<evidence type="ECO:0000256" key="1">
    <source>
        <dbReference type="SAM" id="MobiDB-lite"/>
    </source>
</evidence>
<dbReference type="InterPro" id="IPR036770">
    <property type="entry name" value="Ankyrin_rpt-contain_sf"/>
</dbReference>
<dbReference type="KEGG" id="soy:115890498"/>
<dbReference type="InterPro" id="IPR002110">
    <property type="entry name" value="Ankyrin_rpt"/>
</dbReference>
<dbReference type="OrthoDB" id="6755804at2759"/>
<reference evidence="3" key="1">
    <citation type="submission" date="2025-08" db="UniProtKB">
        <authorList>
            <consortium name="RefSeq"/>
        </authorList>
    </citation>
    <scope>IDENTIFICATION</scope>
    <source>
        <tissue evidence="3">Gonads</tissue>
    </source>
</reference>
<dbReference type="GeneID" id="115890498"/>
<name>A0A6J2YTU2_SITOR</name>
<feature type="compositionally biased region" description="Acidic residues" evidence="1">
    <location>
        <begin position="1212"/>
        <end position="1224"/>
    </location>
</feature>
<protein>
    <submittedName>
        <fullName evidence="3">Uncharacterized protein LOC115890498</fullName>
    </submittedName>
</protein>
<gene>
    <name evidence="3" type="primary">LOC115890498</name>
</gene>
<dbReference type="SUPFAM" id="SSF48403">
    <property type="entry name" value="Ankyrin repeat"/>
    <property type="match status" value="1"/>
</dbReference>
<dbReference type="Gene3D" id="3.40.50.300">
    <property type="entry name" value="P-loop containing nucleotide triphosphate hydrolases"/>
    <property type="match status" value="1"/>
</dbReference>
<dbReference type="InParanoid" id="A0A6J2YTU2"/>
<organism evidence="2 3">
    <name type="scientific">Sitophilus oryzae</name>
    <name type="common">Rice weevil</name>
    <name type="synonym">Curculio oryzae</name>
    <dbReference type="NCBI Taxonomy" id="7048"/>
    <lineage>
        <taxon>Eukaryota</taxon>
        <taxon>Metazoa</taxon>
        <taxon>Ecdysozoa</taxon>
        <taxon>Arthropoda</taxon>
        <taxon>Hexapoda</taxon>
        <taxon>Insecta</taxon>
        <taxon>Pterygota</taxon>
        <taxon>Neoptera</taxon>
        <taxon>Endopterygota</taxon>
        <taxon>Coleoptera</taxon>
        <taxon>Polyphaga</taxon>
        <taxon>Cucujiformia</taxon>
        <taxon>Curculionidae</taxon>
        <taxon>Dryophthorinae</taxon>
        <taxon>Sitophilus</taxon>
    </lineage>
</organism>
<dbReference type="SMART" id="SM00248">
    <property type="entry name" value="ANK"/>
    <property type="match status" value="3"/>
</dbReference>
<evidence type="ECO:0000313" key="2">
    <source>
        <dbReference type="Proteomes" id="UP000504635"/>
    </source>
</evidence>
<evidence type="ECO:0000313" key="3">
    <source>
        <dbReference type="RefSeq" id="XP_030766606.1"/>
    </source>
</evidence>
<proteinExistence type="predicted"/>
<dbReference type="RefSeq" id="XP_030766606.1">
    <property type="nucleotide sequence ID" value="XM_030910746.1"/>
</dbReference>
<feature type="region of interest" description="Disordered" evidence="1">
    <location>
        <begin position="1169"/>
        <end position="1224"/>
    </location>
</feature>
<dbReference type="InterPro" id="IPR027417">
    <property type="entry name" value="P-loop_NTPase"/>
</dbReference>
<dbReference type="AlphaFoldDB" id="A0A6J2YTU2"/>
<sequence length="1224" mass="142213">MLQDESSFDCLSHESQRELLKQPVSFQGKKMAINQLIGLECARKIINETRLDDLINGKVISVGDEKAFKFVDCAFDYYVPRSLHMQKLKKSVFDIKECLFFLTCDSNSSIYPFIENIPAYEWIEGTIYSCGIIYTKQSDDPIQIFDKLCTSHPQLTVHWIHQIQNDLFWKMSTDDFYEMQKCVQLGYDLTDDQLFTEEIFVKEFLSTVVVIANDPGTGKSTLLTSIGNSLKTNHNKWWIARINLNDYAFENELLRSDDLRKYTRNLNEIHENINTQEAIDIISEMIIPRSPLISNSDFQRDIFKEGLRNGNAEQITPKIVILFDGFDEISPHYKEKTAKLITEISKTNIQNIWITTRMNEKDFLERAFSAPAFMLSPLNELQQINLLMDFWKLEIKHKFEEARVKNTIETEIEKYVTIIQKKLLYNEHHGDSLISIQCADDIFTVFNFMQFARQLVEQWKVSLKEYYIYSRDTAFTNNPLQLRMLAEIVFNGDFELIGNISLLELFDKFVKKKFDVFYDQKSDLGVSVGSIDIRQDHRPYLREKHRLIALQQILPHYFRHNKNLNFEVDISTLARVGLLVKNEARLIFVHRSFAEYFVSDYLIHNLNMIEVQKILFEYVFGHIECLLVSLFLDQWFGKERHEMILQELVFTYSYKLMSVQNTEIFILNTLLMALNHLAVHKFINTLKFILRVLCRYPALLGLLLNLGKYEDFLLFELVFEPVLRYKSSERSNILNDILMTIIDQDDLLLKLYTTKYLDGFILFDKRIQADMTILQVALLTDSEDNIFRLLMNFVRSKIPILRKILFQNGINELETLLHFCCTYASRKLELIFDCLNLSETVQGTPYFGLLSDLILAKDALGSTALHWLAYRECSDGIPFFLASISNFSEEVLTELLLSRDKQKLSVLDIAVYRNYPETITVLLDFLQNRREFNALVFQNGLENNILYKSIRQDKTTSMLALLDWFESTCLDSHDIFVTELLLEKHPLDDRTSISLAAARNSGSTLSSLLEWISKINDDRYTKEFILQLLLSPDHDGKTALHEAVYWKSEDALKVIMEYAIKNFDIEALAKVLLATDTFYDTPIDLAENEETKINLRRGYDMIISTLLSVSGKVNASDTAFVLFPGYLNVLENFVKKHMDHGQREALDSIIKLKSMSNYDYKEVQTCKKKRSTNVEPGQRDSLDSVNKTQVQKQTSGIKLITLPRPSQSTSVSDDEAMEISDDEI</sequence>
<dbReference type="Gene3D" id="1.25.40.20">
    <property type="entry name" value="Ankyrin repeat-containing domain"/>
    <property type="match status" value="2"/>
</dbReference>
<dbReference type="Proteomes" id="UP000504635">
    <property type="component" value="Unplaced"/>
</dbReference>
<dbReference type="SUPFAM" id="SSF52540">
    <property type="entry name" value="P-loop containing nucleoside triphosphate hydrolases"/>
    <property type="match status" value="1"/>
</dbReference>
<keyword evidence="2" id="KW-1185">Reference proteome</keyword>
<feature type="compositionally biased region" description="Polar residues" evidence="1">
    <location>
        <begin position="1183"/>
        <end position="1196"/>
    </location>
</feature>
<accession>A0A6J2YTU2</accession>